<dbReference type="Proteomes" id="UP000033699">
    <property type="component" value="Unassembled WGS sequence"/>
</dbReference>
<dbReference type="RefSeq" id="WP_045691888.1">
    <property type="nucleotide sequence ID" value="NZ_JZKH01000001.1"/>
</dbReference>
<dbReference type="GO" id="GO:0005737">
    <property type="term" value="C:cytoplasm"/>
    <property type="evidence" value="ECO:0007669"/>
    <property type="project" value="TreeGrafter"/>
</dbReference>
<dbReference type="Gene3D" id="1.10.540.10">
    <property type="entry name" value="Acyl-CoA dehydrogenase/oxidase, N-terminal domain"/>
    <property type="match status" value="1"/>
</dbReference>
<dbReference type="PIRSF" id="PIRSF016578">
    <property type="entry name" value="HsaA"/>
    <property type="match status" value="1"/>
</dbReference>
<keyword evidence="4 6" id="KW-0274">FAD</keyword>
<keyword evidence="3 6" id="KW-0285">Flavoprotein</keyword>
<dbReference type="CDD" id="cd00567">
    <property type="entry name" value="ACAD"/>
    <property type="match status" value="1"/>
</dbReference>
<evidence type="ECO:0000259" key="8">
    <source>
        <dbReference type="Pfam" id="PF02770"/>
    </source>
</evidence>
<evidence type="ECO:0000256" key="3">
    <source>
        <dbReference type="ARBA" id="ARBA00022630"/>
    </source>
</evidence>
<dbReference type="Pfam" id="PF00441">
    <property type="entry name" value="Acyl-CoA_dh_1"/>
    <property type="match status" value="1"/>
</dbReference>
<dbReference type="GO" id="GO:0050660">
    <property type="term" value="F:flavin adenine dinucleotide binding"/>
    <property type="evidence" value="ECO:0007669"/>
    <property type="project" value="InterPro"/>
</dbReference>
<dbReference type="InterPro" id="IPR046373">
    <property type="entry name" value="Acyl-CoA_Oxase/DH_mid-dom_sf"/>
</dbReference>
<dbReference type="Gene3D" id="2.40.110.10">
    <property type="entry name" value="Butyryl-CoA Dehydrogenase, subunit A, domain 2"/>
    <property type="match status" value="1"/>
</dbReference>
<dbReference type="OrthoDB" id="8876745at2"/>
<evidence type="ECO:0000313" key="10">
    <source>
        <dbReference type="EMBL" id="KJS63760.1"/>
    </source>
</evidence>
<dbReference type="InterPro" id="IPR037069">
    <property type="entry name" value="AcylCoA_DH/ox_N_sf"/>
</dbReference>
<dbReference type="GO" id="GO:0033539">
    <property type="term" value="P:fatty acid beta-oxidation using acyl-CoA dehydrogenase"/>
    <property type="evidence" value="ECO:0007669"/>
    <property type="project" value="TreeGrafter"/>
</dbReference>
<keyword evidence="11" id="KW-1185">Reference proteome</keyword>
<comment type="caution">
    <text evidence="10">The sequence shown here is derived from an EMBL/GenBank/DDBJ whole genome shotgun (WGS) entry which is preliminary data.</text>
</comment>
<dbReference type="InterPro" id="IPR009075">
    <property type="entry name" value="AcylCo_DH/oxidase_C"/>
</dbReference>
<dbReference type="InterPro" id="IPR050741">
    <property type="entry name" value="Acyl-CoA_dehydrogenase"/>
</dbReference>
<name>A0A0F2TN84_STRR3</name>
<dbReference type="GO" id="GO:0003995">
    <property type="term" value="F:acyl-CoA dehydrogenase activity"/>
    <property type="evidence" value="ECO:0007669"/>
    <property type="project" value="TreeGrafter"/>
</dbReference>
<dbReference type="InterPro" id="IPR013786">
    <property type="entry name" value="AcylCoA_DH/ox_N"/>
</dbReference>
<dbReference type="PANTHER" id="PTHR48083">
    <property type="entry name" value="MEDIUM-CHAIN SPECIFIC ACYL-COA DEHYDROGENASE, MITOCHONDRIAL-RELATED"/>
    <property type="match status" value="1"/>
</dbReference>
<accession>A0A0F2TN84</accession>
<dbReference type="AlphaFoldDB" id="A0A0F2TN84"/>
<comment type="similarity">
    <text evidence="2 6">Belongs to the acyl-CoA dehydrogenase family.</text>
</comment>
<organism evidence="10 11">
    <name type="scientific">Streptomyces rubellomurinus (strain ATCC 31215)</name>
    <dbReference type="NCBI Taxonomy" id="359131"/>
    <lineage>
        <taxon>Bacteria</taxon>
        <taxon>Bacillati</taxon>
        <taxon>Actinomycetota</taxon>
        <taxon>Actinomycetes</taxon>
        <taxon>Kitasatosporales</taxon>
        <taxon>Streptomycetaceae</taxon>
        <taxon>Streptomyces</taxon>
    </lineage>
</organism>
<dbReference type="Pfam" id="PF02771">
    <property type="entry name" value="Acyl-CoA_dh_N"/>
    <property type="match status" value="1"/>
</dbReference>
<dbReference type="PATRIC" id="fig|359131.3.peg.95"/>
<dbReference type="FunFam" id="1.20.140.10:FF:000012">
    <property type="entry name" value="Acyl-CoA dehydrogenase fadE12"/>
    <property type="match status" value="1"/>
</dbReference>
<protein>
    <submittedName>
        <fullName evidence="10">Acyl-CoA dehydrogenase</fullName>
    </submittedName>
</protein>
<dbReference type="EMBL" id="JZKH01000001">
    <property type="protein sequence ID" value="KJS63760.1"/>
    <property type="molecule type" value="Genomic_DNA"/>
</dbReference>
<evidence type="ECO:0000256" key="5">
    <source>
        <dbReference type="ARBA" id="ARBA00023002"/>
    </source>
</evidence>
<evidence type="ECO:0000259" key="7">
    <source>
        <dbReference type="Pfam" id="PF00441"/>
    </source>
</evidence>
<feature type="domain" description="Acyl-CoA oxidase/dehydrogenase middle" evidence="8">
    <location>
        <begin position="126"/>
        <end position="204"/>
    </location>
</feature>
<dbReference type="SUPFAM" id="SSF47203">
    <property type="entry name" value="Acyl-CoA dehydrogenase C-terminal domain-like"/>
    <property type="match status" value="1"/>
</dbReference>
<dbReference type="Pfam" id="PF02770">
    <property type="entry name" value="Acyl-CoA_dh_M"/>
    <property type="match status" value="1"/>
</dbReference>
<evidence type="ECO:0000256" key="4">
    <source>
        <dbReference type="ARBA" id="ARBA00022827"/>
    </source>
</evidence>
<dbReference type="Gene3D" id="1.20.140.10">
    <property type="entry name" value="Butyryl-CoA Dehydrogenase, subunit A, domain 3"/>
    <property type="match status" value="1"/>
</dbReference>
<evidence type="ECO:0000313" key="11">
    <source>
        <dbReference type="Proteomes" id="UP000033699"/>
    </source>
</evidence>
<sequence>MPATGSQLLETPERRALRQAVADLARRYGSDYFLAKSRAGEPVDELWAEAGKAGYLGVNLPVEYGGGGGGITDLAIVLEELGAAGCPLLLMVVSPAISGTVIARFGTEEQKRRWLPGLADGSRRFAFGITEPDAGSNSHRITTVARRDGEDWLLTGRKVFISGIDQCDAVLFVARTEDSRTGKLKPCLFVVPRDTPGFEYRPIPMEIVAPERQFQVFLDDVRLPADALVGDENAGLLQLFAGLNPERILTAAFALGLARHALGRAVDYAKERTVWSTPIGAHQGLAHPLAQCAVEIELARLMAQKAGLLYDAGEDVAAGEAANMAKYAAGEAAAHAVDQAVQTLGGNGLTQEYGLGALLVASRVARVAPVSREMVLNYVAQHTLGLPKSY</sequence>
<dbReference type="InterPro" id="IPR009100">
    <property type="entry name" value="AcylCoA_DH/oxidase_NM_dom_sf"/>
</dbReference>
<proteinExistence type="inferred from homology"/>
<dbReference type="PANTHER" id="PTHR48083:SF1">
    <property type="entry name" value="DEHYDROGENASE, PUTATIVE (AFU_ORTHOLOGUE AFUA_7G06510)-RELATED"/>
    <property type="match status" value="1"/>
</dbReference>
<dbReference type="SUPFAM" id="SSF56645">
    <property type="entry name" value="Acyl-CoA dehydrogenase NM domain-like"/>
    <property type="match status" value="1"/>
</dbReference>
<dbReference type="FunFam" id="2.40.110.10:FF:000002">
    <property type="entry name" value="Acyl-CoA dehydrogenase fadE12"/>
    <property type="match status" value="1"/>
</dbReference>
<evidence type="ECO:0000259" key="9">
    <source>
        <dbReference type="Pfam" id="PF02771"/>
    </source>
</evidence>
<gene>
    <name evidence="10" type="ORF">VM95_00455</name>
</gene>
<evidence type="ECO:0000256" key="6">
    <source>
        <dbReference type="RuleBase" id="RU362125"/>
    </source>
</evidence>
<feature type="domain" description="Acyl-CoA dehydrogenase/oxidase N-terminal" evidence="9">
    <location>
        <begin position="11"/>
        <end position="121"/>
    </location>
</feature>
<reference evidence="10 11" key="1">
    <citation type="submission" date="2015-02" db="EMBL/GenBank/DDBJ databases">
        <authorList>
            <person name="Ju K.-S."/>
            <person name="Doroghazi J.R."/>
            <person name="Metcalf W."/>
        </authorList>
    </citation>
    <scope>NUCLEOTIDE SEQUENCE [LARGE SCALE GENOMIC DNA]</scope>
    <source>
        <strain evidence="10 11">ATCC 31215</strain>
    </source>
</reference>
<dbReference type="InterPro" id="IPR006091">
    <property type="entry name" value="Acyl-CoA_Oxase/DH_mid-dom"/>
</dbReference>
<feature type="domain" description="Acyl-CoA dehydrogenase/oxidase C-terminal" evidence="7">
    <location>
        <begin position="234"/>
        <end position="382"/>
    </location>
</feature>
<dbReference type="InterPro" id="IPR036250">
    <property type="entry name" value="AcylCo_DH-like_C"/>
</dbReference>
<evidence type="ECO:0000256" key="2">
    <source>
        <dbReference type="ARBA" id="ARBA00009347"/>
    </source>
</evidence>
<keyword evidence="5 6" id="KW-0560">Oxidoreductase</keyword>
<evidence type="ECO:0000256" key="1">
    <source>
        <dbReference type="ARBA" id="ARBA00001974"/>
    </source>
</evidence>
<comment type="cofactor">
    <cofactor evidence="1 6">
        <name>FAD</name>
        <dbReference type="ChEBI" id="CHEBI:57692"/>
    </cofactor>
</comment>